<dbReference type="SUPFAM" id="SSF55729">
    <property type="entry name" value="Acyl-CoA N-acyltransferases (Nat)"/>
    <property type="match status" value="1"/>
</dbReference>
<keyword evidence="3" id="KW-1185">Reference proteome</keyword>
<organism evidence="2 3">
    <name type="scientific">Henriciella algicola</name>
    <dbReference type="NCBI Taxonomy" id="1608422"/>
    <lineage>
        <taxon>Bacteria</taxon>
        <taxon>Pseudomonadati</taxon>
        <taxon>Pseudomonadota</taxon>
        <taxon>Alphaproteobacteria</taxon>
        <taxon>Hyphomonadales</taxon>
        <taxon>Hyphomonadaceae</taxon>
        <taxon>Henriciella</taxon>
    </lineage>
</organism>
<evidence type="ECO:0000313" key="2">
    <source>
        <dbReference type="EMBL" id="RIJ27578.1"/>
    </source>
</evidence>
<dbReference type="OrthoDB" id="9797178at2"/>
<dbReference type="Gene3D" id="3.40.630.30">
    <property type="match status" value="1"/>
</dbReference>
<dbReference type="Proteomes" id="UP000265845">
    <property type="component" value="Unassembled WGS sequence"/>
</dbReference>
<name>A0A399R860_9PROT</name>
<dbReference type="Pfam" id="PF13527">
    <property type="entry name" value="Acetyltransf_9"/>
    <property type="match status" value="1"/>
</dbReference>
<evidence type="ECO:0000313" key="3">
    <source>
        <dbReference type="Proteomes" id="UP000265845"/>
    </source>
</evidence>
<gene>
    <name evidence="2" type="ORF">D1222_14385</name>
</gene>
<dbReference type="CDD" id="cd04301">
    <property type="entry name" value="NAT_SF"/>
    <property type="match status" value="1"/>
</dbReference>
<dbReference type="AlphaFoldDB" id="A0A399R860"/>
<dbReference type="PROSITE" id="PS51186">
    <property type="entry name" value="GNAT"/>
    <property type="match status" value="1"/>
</dbReference>
<evidence type="ECO:0000259" key="1">
    <source>
        <dbReference type="PROSITE" id="PS51186"/>
    </source>
</evidence>
<reference evidence="2 3" key="1">
    <citation type="submission" date="2018-08" db="EMBL/GenBank/DDBJ databases">
        <title>Henriciella mobilis sp. nov., isolated from seawater.</title>
        <authorList>
            <person name="Cheng H."/>
            <person name="Wu Y.-H."/>
            <person name="Xu X.-W."/>
            <person name="Guo L.-L."/>
        </authorList>
    </citation>
    <scope>NUCLEOTIDE SEQUENCE [LARGE SCALE GENOMIC DNA]</scope>
    <source>
        <strain evidence="2 3">CCUG67844</strain>
    </source>
</reference>
<accession>A0A399R860</accession>
<feature type="domain" description="N-acetyltransferase" evidence="1">
    <location>
        <begin position="6"/>
        <end position="153"/>
    </location>
</feature>
<dbReference type="GO" id="GO:0016747">
    <property type="term" value="F:acyltransferase activity, transferring groups other than amino-acyl groups"/>
    <property type="evidence" value="ECO:0007669"/>
    <property type="project" value="InterPro"/>
</dbReference>
<sequence>MLRVSASVRATTPADLDAVAALNDAAFGTPDEARITRQLHKDGDSLVSLVAEDEEGRLIGHIEFFRILVNGKDVAAGLGPMCAAPDEQRRGIGYALIKAGMPQVEQIGRQLVFVLGHPGYYPRFGFNPAVAARYDAPWSGEAFMAIELFETAPRSGTLTYPAAFMDAE</sequence>
<dbReference type="InterPro" id="IPR016181">
    <property type="entry name" value="Acyl_CoA_acyltransferase"/>
</dbReference>
<protein>
    <submittedName>
        <fullName evidence="2">N-acetyltransferase</fullName>
    </submittedName>
</protein>
<dbReference type="InterPro" id="IPR000182">
    <property type="entry name" value="GNAT_dom"/>
</dbReference>
<keyword evidence="2" id="KW-0808">Transferase</keyword>
<comment type="caution">
    <text evidence="2">The sequence shown here is derived from an EMBL/GenBank/DDBJ whole genome shotgun (WGS) entry which is preliminary data.</text>
</comment>
<proteinExistence type="predicted"/>
<dbReference type="EMBL" id="QWGA01000008">
    <property type="protein sequence ID" value="RIJ27578.1"/>
    <property type="molecule type" value="Genomic_DNA"/>
</dbReference>